<evidence type="ECO:0000256" key="3">
    <source>
        <dbReference type="ARBA" id="ARBA00022729"/>
    </source>
</evidence>
<dbReference type="RefSeq" id="WP_350275039.1">
    <property type="nucleotide sequence ID" value="NZ_CP158165.1"/>
</dbReference>
<comment type="similarity">
    <text evidence="1">Belongs to the bacterial solute-binding protein 1 family.</text>
</comment>
<dbReference type="EMBL" id="CP158165">
    <property type="protein sequence ID" value="XBV22193.1"/>
    <property type="molecule type" value="Genomic_DNA"/>
</dbReference>
<dbReference type="PROSITE" id="PS51257">
    <property type="entry name" value="PROKAR_LIPOPROTEIN"/>
    <property type="match status" value="1"/>
</dbReference>
<dbReference type="PANTHER" id="PTHR30061">
    <property type="entry name" value="MALTOSE-BINDING PERIPLASMIC PROTEIN"/>
    <property type="match status" value="1"/>
</dbReference>
<evidence type="ECO:0000256" key="2">
    <source>
        <dbReference type="ARBA" id="ARBA00022448"/>
    </source>
</evidence>
<accession>A0AAU7T6D7</accession>
<dbReference type="Pfam" id="PF01547">
    <property type="entry name" value="SBP_bac_1"/>
    <property type="match status" value="1"/>
</dbReference>
<reference evidence="5" key="1">
    <citation type="submission" date="2024-06" db="EMBL/GenBank/DDBJ databases">
        <title>Kribbella sp. strain HUAS MG21 genome sequences.</title>
        <authorList>
            <person name="Mo P."/>
        </authorList>
    </citation>
    <scope>NUCLEOTIDE SEQUENCE</scope>
    <source>
        <strain evidence="5">HUAS MG21</strain>
    </source>
</reference>
<keyword evidence="2" id="KW-0813">Transport</keyword>
<evidence type="ECO:0000256" key="1">
    <source>
        <dbReference type="ARBA" id="ARBA00008520"/>
    </source>
</evidence>
<organism evidence="5">
    <name type="scientific">Kribbella sp. HUAS MG21</name>
    <dbReference type="NCBI Taxonomy" id="3160966"/>
    <lineage>
        <taxon>Bacteria</taxon>
        <taxon>Bacillati</taxon>
        <taxon>Actinomycetota</taxon>
        <taxon>Actinomycetes</taxon>
        <taxon>Propionibacteriales</taxon>
        <taxon>Kribbellaceae</taxon>
        <taxon>Kribbella</taxon>
    </lineage>
</organism>
<dbReference type="GO" id="GO:0055052">
    <property type="term" value="C:ATP-binding cassette (ABC) transporter complex, substrate-binding subunit-containing"/>
    <property type="evidence" value="ECO:0007669"/>
    <property type="project" value="TreeGrafter"/>
</dbReference>
<name>A0AAU7T6D7_9ACTN</name>
<dbReference type="InterPro" id="IPR006059">
    <property type="entry name" value="SBP"/>
</dbReference>
<proteinExistence type="inferred from homology"/>
<feature type="signal peptide" evidence="4">
    <location>
        <begin position="1"/>
        <end position="21"/>
    </location>
</feature>
<dbReference type="GO" id="GO:0015768">
    <property type="term" value="P:maltose transport"/>
    <property type="evidence" value="ECO:0007669"/>
    <property type="project" value="TreeGrafter"/>
</dbReference>
<dbReference type="PANTHER" id="PTHR30061:SF50">
    <property type="entry name" value="MALTOSE_MALTODEXTRIN-BINDING PERIPLASMIC PROTEIN"/>
    <property type="match status" value="1"/>
</dbReference>
<evidence type="ECO:0000313" key="5">
    <source>
        <dbReference type="EMBL" id="XBV22193.1"/>
    </source>
</evidence>
<dbReference type="GO" id="GO:1901982">
    <property type="term" value="F:maltose binding"/>
    <property type="evidence" value="ECO:0007669"/>
    <property type="project" value="TreeGrafter"/>
</dbReference>
<keyword evidence="3 4" id="KW-0732">Signal</keyword>
<gene>
    <name evidence="5" type="ORF">ABN611_26960</name>
</gene>
<dbReference type="Gene3D" id="3.40.190.10">
    <property type="entry name" value="Periplasmic binding protein-like II"/>
    <property type="match status" value="2"/>
</dbReference>
<dbReference type="AlphaFoldDB" id="A0AAU7T6D7"/>
<protein>
    <submittedName>
        <fullName evidence="5">Extracellular solute-binding protein</fullName>
    </submittedName>
</protein>
<sequence length="433" mass="45932">MRRTGALATAAVLAAALVACGTGGAGSGGQAESAAGEKLAPGQQVSGTITFWHAYSAGGTEVKTLEKQVIPAFEKAHPGVKVKPVTVQYDQLHQKLVTAAAGQSLPDVVRSDIIWVPELAKLGVLLPLSDVLPDFKELAEQTYDGPLATNLYRGKYYGLPLDTNTKVMLYNPNALQAAGVTEPPKTLDELRTAGPKLAAKNAYILAEGDTGGWNLLPYIWSNGGEITDKDVTKSDGYLNGEKSVQAVQLLADLYKEKALPKLILGGSGGTPTAEGLAKGTYATIMDGPWTYPPLQKQFPKFQMKAAPFPSGSAGSISVVGGEDVVITTASKNKAAAAEFARFLLSPEAQKMMAATGQLSVLKSLSGEMTKIEPYYEPYMEQLKTARPRPPTPAWTKIDDILRKQVQLAIRGDKPVQKALDDAVAQIDPLLARG</sequence>
<dbReference type="GO" id="GO:0042956">
    <property type="term" value="P:maltodextrin transmembrane transport"/>
    <property type="evidence" value="ECO:0007669"/>
    <property type="project" value="TreeGrafter"/>
</dbReference>
<feature type="chain" id="PRO_5043425728" evidence="4">
    <location>
        <begin position="22"/>
        <end position="433"/>
    </location>
</feature>
<dbReference type="SUPFAM" id="SSF53850">
    <property type="entry name" value="Periplasmic binding protein-like II"/>
    <property type="match status" value="1"/>
</dbReference>
<evidence type="ECO:0000256" key="4">
    <source>
        <dbReference type="SAM" id="SignalP"/>
    </source>
</evidence>